<evidence type="ECO:0000313" key="1">
    <source>
        <dbReference type="EnsemblMetazoa" id="BGLB036474-PA"/>
    </source>
</evidence>
<dbReference type="KEGG" id="bgt:106072975"/>
<dbReference type="Gene3D" id="1.25.40.10">
    <property type="entry name" value="Tetratricopeptide repeat domain"/>
    <property type="match status" value="2"/>
</dbReference>
<dbReference type="Proteomes" id="UP000076420">
    <property type="component" value="Unassembled WGS sequence"/>
</dbReference>
<dbReference type="SUPFAM" id="SSF48452">
    <property type="entry name" value="TPR-like"/>
    <property type="match status" value="2"/>
</dbReference>
<organism evidence="1 2">
    <name type="scientific">Biomphalaria glabrata</name>
    <name type="common">Bloodfluke planorb</name>
    <name type="synonym">Freshwater snail</name>
    <dbReference type="NCBI Taxonomy" id="6526"/>
    <lineage>
        <taxon>Eukaryota</taxon>
        <taxon>Metazoa</taxon>
        <taxon>Spiralia</taxon>
        <taxon>Lophotrochozoa</taxon>
        <taxon>Mollusca</taxon>
        <taxon>Gastropoda</taxon>
        <taxon>Heterobranchia</taxon>
        <taxon>Euthyneura</taxon>
        <taxon>Panpulmonata</taxon>
        <taxon>Hygrophila</taxon>
        <taxon>Lymnaeoidea</taxon>
        <taxon>Planorbidae</taxon>
        <taxon>Biomphalaria</taxon>
    </lineage>
</organism>
<dbReference type="VEuPathDB" id="VectorBase:BGLAX_028561"/>
<protein>
    <submittedName>
        <fullName evidence="1">Uncharacterized protein</fullName>
    </submittedName>
</protein>
<proteinExistence type="predicted"/>
<accession>A0A2C9LYL9</accession>
<dbReference type="VEuPathDB" id="VectorBase:BGLB036474"/>
<dbReference type="InterPro" id="IPR011990">
    <property type="entry name" value="TPR-like_helical_dom_sf"/>
</dbReference>
<dbReference type="AlphaFoldDB" id="A0A2C9LYL9"/>
<dbReference type="EnsemblMetazoa" id="BGLB036474-RA">
    <property type="protein sequence ID" value="BGLB036474-PA"/>
    <property type="gene ID" value="BGLB036474"/>
</dbReference>
<gene>
    <name evidence="1" type="primary">106072975</name>
</gene>
<reference evidence="1" key="1">
    <citation type="submission" date="2020-05" db="UniProtKB">
        <authorList>
            <consortium name="EnsemblMetazoa"/>
        </authorList>
    </citation>
    <scope>IDENTIFICATION</scope>
    <source>
        <strain evidence="1">BB02</strain>
    </source>
</reference>
<evidence type="ECO:0000313" key="2">
    <source>
        <dbReference type="Proteomes" id="UP000076420"/>
    </source>
</evidence>
<name>A0A2C9LYL9_BIOGL</name>
<sequence>MIEHRLDNVAKARELNQRVLKLTEQTNNITSLLNHAFLLRDDGKNTEAEKCLNKVDLVKKGPNAKFQNMECKAELAYSYSRLGTAKYISKAIGIYKDIVDAFPNEFTWKYSLGLTHRRAVHGNISTSMPSRQPAAKHIEIAAKYLFDVALNCPEACLRGRAYSQLAVMMNYSEPFFVNDSRRIFREKTVLELIDEAVRHSPEDAWTLSETGFILSFYDLDKAIVQLEKSLGLKKHALTFHQLGKCYVRKANSLVKERSWKCSAPSQTTRSRATHNASLPNFGATFQKPKSLNVPISRTTHYRQNCGQHRKYSMQNDNTSVNCNSNRQKRTNIWNPHNKRLLTCPLKMLPLKREDDYVTKAIDCFKESIQMSWENNYPAMYSLGLTLRACGKYQEATEAFNKIINRCRLESNHFITFICSFEQCGLCMMEMAKQEDMELSVEEKTKLFKKSEKNLLKAVSLAVTLATKDPEIKNHTQNIWNSFRTLEEKYRISDDSPEIIKKLIILLQRAGQYEKIPPVIKQLKSLNDSDIADPKVVEAALESYLALKDFESAMTFASMVMTTSVPMTESINLLILKTRLFTAELRLRSDIASAKLIFQPLFLSLYSEQHGPHSDSSTVESISSDVSNAPKSEETTVDVLILWDEESPNQESIENKVRTLQRCLKDVFGLESSANLEVGNLFIYINILPLDLLLA</sequence>
<dbReference type="STRING" id="6526.A0A2C9LYL9"/>